<accession>A0AC61QRC3</accession>
<keyword evidence="2" id="KW-1185">Reference proteome</keyword>
<sequence length="496" mass="55696">MADFDTNKQPGYHILISLIEVWTPTDKKKPNGEISGDVMRICEVEEVQIEESFKKLIGTASVRFPRGTIIRKTITARTAEEEKDFQKISVNLSNSGVVEETRTETSVVSVDTFKIGQRIKIYLGYTTDPLVAEMAKTGNTGKTIYNDNDTYQEYLSNFKNTGPDSKKYMSLMFDGYITKVSLDTPIELECENLASYLKTITCPKVKLKKCEVKDFLGDKGRYKMLQDTGLILHPDTAGMDFDLGAVELSTELTVADVLTEWAKYGMFCYVSDYNGQPAIQIGRAYFSNPGRDSLLNATTVPGIVPIHFDYHVADNGLTLTSSDKDFLAVKAKGISSDDKFINITILRNTKHDPGKPESKSNSRYRYVNETKLSKKALKAGKRYLTDAPNDKVDMKLYTQIAFVSKKIPTTVEKLAEEAIKYFEGYNMTGIEGALTLFGDLHIRTAQQVQLIDNRYPGKNGVYLVEEVTTTFGTKDGFRQKITLPYCIKREGNNDKK</sequence>
<evidence type="ECO:0000313" key="2">
    <source>
        <dbReference type="Proteomes" id="UP000308886"/>
    </source>
</evidence>
<organism evidence="1 2">
    <name type="scientific">Palleniella muris</name>
    <dbReference type="NCBI Taxonomy" id="3038145"/>
    <lineage>
        <taxon>Bacteria</taxon>
        <taxon>Pseudomonadati</taxon>
        <taxon>Bacteroidota</taxon>
        <taxon>Bacteroidia</taxon>
        <taxon>Bacteroidales</taxon>
        <taxon>Prevotellaceae</taxon>
        <taxon>Palleniella</taxon>
    </lineage>
</organism>
<name>A0AC61QRC3_9BACT</name>
<dbReference type="EMBL" id="SRZC01000007">
    <property type="protein sequence ID" value="TGX82784.1"/>
    <property type="molecule type" value="Genomic_DNA"/>
</dbReference>
<proteinExistence type="predicted"/>
<gene>
    <name evidence="1" type="ORF">E5358_05450</name>
</gene>
<evidence type="ECO:0000313" key="1">
    <source>
        <dbReference type="EMBL" id="TGX82784.1"/>
    </source>
</evidence>
<dbReference type="Proteomes" id="UP000308886">
    <property type="component" value="Unassembled WGS sequence"/>
</dbReference>
<reference evidence="1" key="1">
    <citation type="submission" date="2019-04" db="EMBL/GenBank/DDBJ databases">
        <title>Microbes associate with the intestines of laboratory mice.</title>
        <authorList>
            <person name="Navarre W."/>
            <person name="Wong E."/>
            <person name="Huang K."/>
            <person name="Tropini C."/>
            <person name="Ng K."/>
            <person name="Yu B."/>
        </authorList>
    </citation>
    <scope>NUCLEOTIDE SEQUENCE</scope>
    <source>
        <strain evidence="1">NM73_A23</strain>
    </source>
</reference>
<protein>
    <submittedName>
        <fullName evidence="1">Uncharacterized protein</fullName>
    </submittedName>
</protein>
<comment type="caution">
    <text evidence="1">The sequence shown here is derived from an EMBL/GenBank/DDBJ whole genome shotgun (WGS) entry which is preliminary data.</text>
</comment>